<dbReference type="InterPro" id="IPR036615">
    <property type="entry name" value="Mur_ligase_C_dom_sf"/>
</dbReference>
<dbReference type="GO" id="GO:0008360">
    <property type="term" value="P:regulation of cell shape"/>
    <property type="evidence" value="ECO:0007669"/>
    <property type="project" value="UniProtKB-KW"/>
</dbReference>
<dbReference type="GO" id="GO:0008764">
    <property type="term" value="F:UDP-N-acetylmuramoylalanine-D-glutamate ligase activity"/>
    <property type="evidence" value="ECO:0007669"/>
    <property type="project" value="UniProtKB-UniRule"/>
</dbReference>
<dbReference type="SUPFAM" id="SSF53244">
    <property type="entry name" value="MurD-like peptide ligases, peptide-binding domain"/>
    <property type="match status" value="1"/>
</dbReference>
<keyword evidence="4 7" id="KW-0436">Ligase</keyword>
<evidence type="ECO:0000256" key="6">
    <source>
        <dbReference type="ARBA" id="ARBA00022840"/>
    </source>
</evidence>
<keyword evidence="7 8" id="KW-0961">Cell wall biogenesis/degradation</keyword>
<evidence type="ECO:0000256" key="5">
    <source>
        <dbReference type="ARBA" id="ARBA00022741"/>
    </source>
</evidence>
<evidence type="ECO:0000256" key="4">
    <source>
        <dbReference type="ARBA" id="ARBA00022598"/>
    </source>
</evidence>
<dbReference type="Gene3D" id="3.40.1190.10">
    <property type="entry name" value="Mur-like, catalytic domain"/>
    <property type="match status" value="1"/>
</dbReference>
<keyword evidence="5 7" id="KW-0547">Nucleotide-binding</keyword>
<keyword evidence="6 7" id="KW-0067">ATP-binding</keyword>
<feature type="domain" description="Mur ligase C-terminal" evidence="9">
    <location>
        <begin position="280"/>
        <end position="391"/>
    </location>
</feature>
<dbReference type="Proteomes" id="UP000001366">
    <property type="component" value="Chromosome"/>
</dbReference>
<dbReference type="eggNOG" id="COG0771">
    <property type="taxonomic scope" value="Bacteria"/>
</dbReference>
<dbReference type="Pfam" id="PF02875">
    <property type="entry name" value="Mur_ligase_C"/>
    <property type="match status" value="1"/>
</dbReference>
<feature type="domain" description="Mur ligase central" evidence="10">
    <location>
        <begin position="85"/>
        <end position="257"/>
    </location>
</feature>
<dbReference type="SUPFAM" id="SSF51984">
    <property type="entry name" value="MurCD N-terminal domain"/>
    <property type="match status" value="1"/>
</dbReference>
<dbReference type="GO" id="GO:0051301">
    <property type="term" value="P:cell division"/>
    <property type="evidence" value="ECO:0007669"/>
    <property type="project" value="UniProtKB-KW"/>
</dbReference>
<dbReference type="SUPFAM" id="SSF53623">
    <property type="entry name" value="MurD-like peptide ligases, catalytic domain"/>
    <property type="match status" value="1"/>
</dbReference>
<keyword evidence="7 8" id="KW-0132">Cell division</keyword>
<evidence type="ECO:0000313" key="12">
    <source>
        <dbReference type="Proteomes" id="UP000001366"/>
    </source>
</evidence>
<comment type="pathway">
    <text evidence="2 7 8">Cell wall biogenesis; peptidoglycan biosynthesis.</text>
</comment>
<evidence type="ECO:0000313" key="11">
    <source>
        <dbReference type="EMBL" id="ACO04458.1"/>
    </source>
</evidence>
<organism evidence="11 12">
    <name type="scientific">Persephonella marina (strain DSM 14350 / EX-H1)</name>
    <dbReference type="NCBI Taxonomy" id="123214"/>
    <lineage>
        <taxon>Bacteria</taxon>
        <taxon>Pseudomonadati</taxon>
        <taxon>Aquificota</taxon>
        <taxon>Aquificia</taxon>
        <taxon>Aquificales</taxon>
        <taxon>Hydrogenothermaceae</taxon>
        <taxon>Persephonella</taxon>
    </lineage>
</organism>
<dbReference type="Gene3D" id="3.40.50.720">
    <property type="entry name" value="NAD(P)-binding Rossmann-like Domain"/>
    <property type="match status" value="1"/>
</dbReference>
<evidence type="ECO:0000256" key="8">
    <source>
        <dbReference type="RuleBase" id="RU003664"/>
    </source>
</evidence>
<evidence type="ECO:0000259" key="9">
    <source>
        <dbReference type="Pfam" id="PF02875"/>
    </source>
</evidence>
<evidence type="ECO:0000259" key="10">
    <source>
        <dbReference type="Pfam" id="PF08245"/>
    </source>
</evidence>
<keyword evidence="7 8" id="KW-0133">Cell shape</keyword>
<reference evidence="11 12" key="1">
    <citation type="journal article" date="2009" name="J. Bacteriol.">
        <title>Complete and draft genome sequences of six members of the Aquificales.</title>
        <authorList>
            <person name="Reysenbach A.L."/>
            <person name="Hamamura N."/>
            <person name="Podar M."/>
            <person name="Griffiths E."/>
            <person name="Ferreira S."/>
            <person name="Hochstein R."/>
            <person name="Heidelberg J."/>
            <person name="Johnson J."/>
            <person name="Mead D."/>
            <person name="Pohorille A."/>
            <person name="Sarmiento M."/>
            <person name="Schweighofer K."/>
            <person name="Seshadri R."/>
            <person name="Voytek M.A."/>
        </authorList>
    </citation>
    <scope>NUCLEOTIDE SEQUENCE [LARGE SCALE GENOMIC DNA]</scope>
    <source>
        <strain evidence="12">DSM 14350 / EX-H1</strain>
    </source>
</reference>
<proteinExistence type="inferred from homology"/>
<keyword evidence="7 8" id="KW-0131">Cell cycle</keyword>
<dbReference type="Pfam" id="PF08245">
    <property type="entry name" value="Mur_ligase_M"/>
    <property type="match status" value="1"/>
</dbReference>
<dbReference type="GO" id="GO:0005737">
    <property type="term" value="C:cytoplasm"/>
    <property type="evidence" value="ECO:0007669"/>
    <property type="project" value="UniProtKB-SubCell"/>
</dbReference>
<keyword evidence="3 7" id="KW-0963">Cytoplasm</keyword>
<dbReference type="Gene3D" id="3.90.190.20">
    <property type="entry name" value="Mur ligase, C-terminal domain"/>
    <property type="match status" value="1"/>
</dbReference>
<dbReference type="InterPro" id="IPR013221">
    <property type="entry name" value="Mur_ligase_cen"/>
</dbReference>
<name>C0QUP8_PERMH</name>
<dbReference type="PANTHER" id="PTHR43692">
    <property type="entry name" value="UDP-N-ACETYLMURAMOYLALANINE--D-GLUTAMATE LIGASE"/>
    <property type="match status" value="1"/>
</dbReference>
<comment type="subcellular location">
    <subcellularLocation>
        <location evidence="1 7 8">Cytoplasm</location>
    </subcellularLocation>
</comment>
<dbReference type="UniPathway" id="UPA00219"/>
<dbReference type="EMBL" id="CP001230">
    <property type="protein sequence ID" value="ACO04458.1"/>
    <property type="molecule type" value="Genomic_DNA"/>
</dbReference>
<dbReference type="HOGENOM" id="CLU_032540_0_1_0"/>
<dbReference type="AlphaFoldDB" id="C0QUP8"/>
<dbReference type="OrthoDB" id="9809796at2"/>
<evidence type="ECO:0000256" key="3">
    <source>
        <dbReference type="ARBA" id="ARBA00022490"/>
    </source>
</evidence>
<sequence>MILIYGKGKTGKGVERLLKKKSIPYKITDDTDFNTDLLENTDLIVVSPGIPFFHRIYKEARIRKIPVVGEIEFSYRFFDGSVIAVTGTDGKSTTSKLIHHIIGEEKADIGGNYGTPFSDIVSEGKDTVVLELSSFQIYSTEMFRPDIAVFLNFYPDHLDWHKKLLHYRLSKYRLFRNMKEEDPAVLNFDDQVVRNTPKKGKRYYFSLSPLPDNLEGAYYDGSEIVLKINGFKFKFGLSDIHLKGIHNIQNIMASVVTAYIYGIDPETIEERLKSFKPLPHRMEYVGSINGVDFYNDSKATTVQAVKKAVQSFDGKRVILITGGINKGGDFSDLRDELLNSVKEVFIIGRDRKSIYSMIKDYVKAEIKESLEDAVNTAFKKAEKGDVILLSPGCASFDMFKNYQERGEIFKSIVRKLKDG</sequence>
<evidence type="ECO:0000256" key="1">
    <source>
        <dbReference type="ARBA" id="ARBA00004496"/>
    </source>
</evidence>
<evidence type="ECO:0000256" key="7">
    <source>
        <dbReference type="HAMAP-Rule" id="MF_00639"/>
    </source>
</evidence>
<dbReference type="GO" id="GO:0009252">
    <property type="term" value="P:peptidoglycan biosynthetic process"/>
    <property type="evidence" value="ECO:0007669"/>
    <property type="project" value="UniProtKB-UniRule"/>
</dbReference>
<dbReference type="RefSeq" id="WP_012676696.1">
    <property type="nucleotide sequence ID" value="NC_012440.1"/>
</dbReference>
<dbReference type="NCBIfam" id="TIGR01087">
    <property type="entry name" value="murD"/>
    <property type="match status" value="1"/>
</dbReference>
<keyword evidence="12" id="KW-1185">Reference proteome</keyword>
<comment type="similarity">
    <text evidence="7">Belongs to the MurCDEF family.</text>
</comment>
<gene>
    <name evidence="7 11" type="primary">murD</name>
    <name evidence="11" type="ordered locus">PERMA_0624</name>
</gene>
<dbReference type="KEGG" id="pmx:PERMA_0624"/>
<protein>
    <recommendedName>
        <fullName evidence="7 8">UDP-N-acetylmuramoylalanine--D-glutamate ligase</fullName>
        <ecNumber evidence="7 8">6.3.2.9</ecNumber>
    </recommendedName>
    <alternativeName>
        <fullName evidence="7">D-glutamic acid-adding enzyme</fullName>
    </alternativeName>
    <alternativeName>
        <fullName evidence="7">UDP-N-acetylmuramoyl-L-alanyl-D-glutamate synthetase</fullName>
    </alternativeName>
</protein>
<dbReference type="InterPro" id="IPR005762">
    <property type="entry name" value="MurD"/>
</dbReference>
<dbReference type="PANTHER" id="PTHR43692:SF1">
    <property type="entry name" value="UDP-N-ACETYLMURAMOYLALANINE--D-GLUTAMATE LIGASE"/>
    <property type="match status" value="1"/>
</dbReference>
<dbReference type="GO" id="GO:0071555">
    <property type="term" value="P:cell wall organization"/>
    <property type="evidence" value="ECO:0007669"/>
    <property type="project" value="UniProtKB-KW"/>
</dbReference>
<dbReference type="STRING" id="123214.PERMA_0624"/>
<feature type="binding site" evidence="7">
    <location>
        <begin position="87"/>
        <end position="93"/>
    </location>
    <ligand>
        <name>ATP</name>
        <dbReference type="ChEBI" id="CHEBI:30616"/>
    </ligand>
</feature>
<dbReference type="GO" id="GO:0005524">
    <property type="term" value="F:ATP binding"/>
    <property type="evidence" value="ECO:0007669"/>
    <property type="project" value="UniProtKB-UniRule"/>
</dbReference>
<dbReference type="PaxDb" id="123214-PERMA_0624"/>
<comment type="catalytic activity">
    <reaction evidence="7 8">
        <text>UDP-N-acetyl-alpha-D-muramoyl-L-alanine + D-glutamate + ATP = UDP-N-acetyl-alpha-D-muramoyl-L-alanyl-D-glutamate + ADP + phosphate + H(+)</text>
        <dbReference type="Rhea" id="RHEA:16429"/>
        <dbReference type="ChEBI" id="CHEBI:15378"/>
        <dbReference type="ChEBI" id="CHEBI:29986"/>
        <dbReference type="ChEBI" id="CHEBI:30616"/>
        <dbReference type="ChEBI" id="CHEBI:43474"/>
        <dbReference type="ChEBI" id="CHEBI:83898"/>
        <dbReference type="ChEBI" id="CHEBI:83900"/>
        <dbReference type="ChEBI" id="CHEBI:456216"/>
        <dbReference type="EC" id="6.3.2.9"/>
    </reaction>
</comment>
<keyword evidence="7 8" id="KW-0573">Peptidoglycan synthesis</keyword>
<dbReference type="HAMAP" id="MF_00639">
    <property type="entry name" value="MurD"/>
    <property type="match status" value="1"/>
</dbReference>
<dbReference type="InterPro" id="IPR036565">
    <property type="entry name" value="Mur-like_cat_sf"/>
</dbReference>
<evidence type="ECO:0000256" key="2">
    <source>
        <dbReference type="ARBA" id="ARBA00004752"/>
    </source>
</evidence>
<comment type="function">
    <text evidence="7 8">Cell wall formation. Catalyzes the addition of glutamate to the nucleotide precursor UDP-N-acetylmuramoyl-L-alanine (UMA).</text>
</comment>
<dbReference type="EC" id="6.3.2.9" evidence="7 8"/>
<dbReference type="InterPro" id="IPR004101">
    <property type="entry name" value="Mur_ligase_C"/>
</dbReference>
<accession>C0QUP8</accession>